<feature type="transmembrane region" description="Helical" evidence="5">
    <location>
        <begin position="508"/>
        <end position="527"/>
    </location>
</feature>
<name>A0A9W9RKN3_PENBR</name>
<dbReference type="InterPro" id="IPR011701">
    <property type="entry name" value="MFS"/>
</dbReference>
<accession>A0A9W9RKN3</accession>
<feature type="transmembrane region" description="Helical" evidence="5">
    <location>
        <begin position="73"/>
        <end position="96"/>
    </location>
</feature>
<feature type="transmembrane region" description="Helical" evidence="5">
    <location>
        <begin position="103"/>
        <end position="120"/>
    </location>
</feature>
<dbReference type="InterPro" id="IPR036259">
    <property type="entry name" value="MFS_trans_sf"/>
</dbReference>
<feature type="transmembrane region" description="Helical" evidence="5">
    <location>
        <begin position="126"/>
        <end position="149"/>
    </location>
</feature>
<protein>
    <recommendedName>
        <fullName evidence="6">Major facilitator superfamily (MFS) profile domain-containing protein</fullName>
    </recommendedName>
</protein>
<dbReference type="PRINTS" id="PR01036">
    <property type="entry name" value="TCRTETB"/>
</dbReference>
<keyword evidence="2 5" id="KW-0812">Transmembrane</keyword>
<dbReference type="InterPro" id="IPR020846">
    <property type="entry name" value="MFS_dom"/>
</dbReference>
<feature type="transmembrane region" description="Helical" evidence="5">
    <location>
        <begin position="34"/>
        <end position="53"/>
    </location>
</feature>
<dbReference type="GO" id="GO:0022857">
    <property type="term" value="F:transmembrane transporter activity"/>
    <property type="evidence" value="ECO:0007669"/>
    <property type="project" value="InterPro"/>
</dbReference>
<dbReference type="Gene3D" id="1.20.1720.10">
    <property type="entry name" value="Multidrug resistance protein D"/>
    <property type="match status" value="1"/>
</dbReference>
<dbReference type="PROSITE" id="PS50850">
    <property type="entry name" value="MFS"/>
    <property type="match status" value="1"/>
</dbReference>
<evidence type="ECO:0000313" key="7">
    <source>
        <dbReference type="EMBL" id="KAJ5361891.1"/>
    </source>
</evidence>
<feature type="transmembrane region" description="Helical" evidence="5">
    <location>
        <begin position="232"/>
        <end position="253"/>
    </location>
</feature>
<keyword evidence="4 5" id="KW-0472">Membrane</keyword>
<dbReference type="GO" id="GO:0005886">
    <property type="term" value="C:plasma membrane"/>
    <property type="evidence" value="ECO:0007669"/>
    <property type="project" value="TreeGrafter"/>
</dbReference>
<feature type="transmembrane region" description="Helical" evidence="5">
    <location>
        <begin position="369"/>
        <end position="387"/>
    </location>
</feature>
<organism evidence="7 8">
    <name type="scientific">Penicillium brevicompactum</name>
    <dbReference type="NCBI Taxonomy" id="5074"/>
    <lineage>
        <taxon>Eukaryota</taxon>
        <taxon>Fungi</taxon>
        <taxon>Dikarya</taxon>
        <taxon>Ascomycota</taxon>
        <taxon>Pezizomycotina</taxon>
        <taxon>Eurotiomycetes</taxon>
        <taxon>Eurotiomycetidae</taxon>
        <taxon>Eurotiales</taxon>
        <taxon>Aspergillaceae</taxon>
        <taxon>Penicillium</taxon>
    </lineage>
</organism>
<dbReference type="Pfam" id="PF07690">
    <property type="entry name" value="MFS_1"/>
    <property type="match status" value="1"/>
</dbReference>
<evidence type="ECO:0000256" key="2">
    <source>
        <dbReference type="ARBA" id="ARBA00022692"/>
    </source>
</evidence>
<feature type="transmembrane region" description="Helical" evidence="5">
    <location>
        <begin position="430"/>
        <end position="453"/>
    </location>
</feature>
<evidence type="ECO:0000256" key="3">
    <source>
        <dbReference type="ARBA" id="ARBA00022989"/>
    </source>
</evidence>
<reference evidence="7" key="2">
    <citation type="journal article" date="2023" name="IMA Fungus">
        <title>Comparative genomic study of the Penicillium genus elucidates a diverse pangenome and 15 lateral gene transfer events.</title>
        <authorList>
            <person name="Petersen C."/>
            <person name="Sorensen T."/>
            <person name="Nielsen M.R."/>
            <person name="Sondergaard T.E."/>
            <person name="Sorensen J.L."/>
            <person name="Fitzpatrick D.A."/>
            <person name="Frisvad J.C."/>
            <person name="Nielsen K.L."/>
        </authorList>
    </citation>
    <scope>NUCLEOTIDE SEQUENCE</scope>
    <source>
        <strain evidence="7">IBT 35675</strain>
    </source>
</reference>
<dbReference type="SUPFAM" id="SSF103473">
    <property type="entry name" value="MFS general substrate transporter"/>
    <property type="match status" value="1"/>
</dbReference>
<reference evidence="7" key="1">
    <citation type="submission" date="2022-12" db="EMBL/GenBank/DDBJ databases">
        <authorList>
            <person name="Petersen C."/>
        </authorList>
    </citation>
    <scope>NUCLEOTIDE SEQUENCE</scope>
    <source>
        <strain evidence="7">IBT 35675</strain>
    </source>
</reference>
<feature type="transmembrane region" description="Helical" evidence="5">
    <location>
        <begin position="161"/>
        <end position="183"/>
    </location>
</feature>
<evidence type="ECO:0000256" key="5">
    <source>
        <dbReference type="SAM" id="Phobius"/>
    </source>
</evidence>
<feature type="transmembrane region" description="Helical" evidence="5">
    <location>
        <begin position="335"/>
        <end position="362"/>
    </location>
</feature>
<comment type="subcellular location">
    <subcellularLocation>
        <location evidence="1">Membrane</location>
        <topology evidence="1">Multi-pass membrane protein</topology>
    </subcellularLocation>
</comment>
<dbReference type="Gene3D" id="1.20.1250.20">
    <property type="entry name" value="MFS general substrate transporter like domains"/>
    <property type="match status" value="1"/>
</dbReference>
<dbReference type="PANTHER" id="PTHR23501:SF59">
    <property type="entry name" value="MAJOR FACILITATOR SUPERFAMILY (MFS) PROFILE DOMAIN-CONTAINING PROTEIN-RELATED"/>
    <property type="match status" value="1"/>
</dbReference>
<keyword evidence="3 5" id="KW-1133">Transmembrane helix</keyword>
<evidence type="ECO:0000256" key="1">
    <source>
        <dbReference type="ARBA" id="ARBA00004141"/>
    </source>
</evidence>
<feature type="transmembrane region" description="Helical" evidence="5">
    <location>
        <begin position="305"/>
        <end position="323"/>
    </location>
</feature>
<gene>
    <name evidence="7" type="ORF">N7541_002735</name>
</gene>
<sequence length="553" mass="60199">MLSCLETPVKPPATLGKGIDSAKLIMQLTEARRFTLTIVALASVSLTVSLSSTSMSNAVPVITSQFHGTDVQAFWSGTANLLCSAVFQPAFAVFSYIFGRKPLFIIASLLFLAGSALATGCQSFDVLLAARSIQGFGGGGLLTLSEILIADLTPLRERGKWIGILSMMWAIGCVSGPVVGGALAHRNVWRWIFALNLPLASISLALICISLKPRYYSTTFYEESTAQKLARVDWIGFGLFIPSMSSFLIPLTWGGELFDWESWHTLVPLLVGVGGLVAFVIYEMFLAKEPFLLKSIFRDWNAKLVYVQTFMHGLIVWCLLYYLPLYYQAVQSYSALMSGVALLPETFSITLAAGLVGFVIASTGRYREVLTGGWVVATASLGTLYLLNVQTAIYEWVLINFFVGMGTGSLFTSLNLTVQSNIAPHEVSHALGFFAFFRALGQAIGVAVGGAFFDNIFRSKLKKNAEVAAYTNQLSKGAAAMIEVLKTIPDSDPRKPSLIQTYADSLRLLWPVMCGCAGFALLVSLFIKHHNLAREQSLEEAITGSESIELREL</sequence>
<proteinExistence type="predicted"/>
<feature type="transmembrane region" description="Helical" evidence="5">
    <location>
        <begin position="265"/>
        <end position="285"/>
    </location>
</feature>
<comment type="caution">
    <text evidence="7">The sequence shown here is derived from an EMBL/GenBank/DDBJ whole genome shotgun (WGS) entry which is preliminary data.</text>
</comment>
<feature type="transmembrane region" description="Helical" evidence="5">
    <location>
        <begin position="393"/>
        <end position="418"/>
    </location>
</feature>
<dbReference type="Proteomes" id="UP001148299">
    <property type="component" value="Unassembled WGS sequence"/>
</dbReference>
<feature type="domain" description="Major facilitator superfamily (MFS) profile" evidence="6">
    <location>
        <begin position="37"/>
        <end position="532"/>
    </location>
</feature>
<evidence type="ECO:0000256" key="4">
    <source>
        <dbReference type="ARBA" id="ARBA00023136"/>
    </source>
</evidence>
<dbReference type="EMBL" id="JAPZBR010000002">
    <property type="protein sequence ID" value="KAJ5361891.1"/>
    <property type="molecule type" value="Genomic_DNA"/>
</dbReference>
<dbReference type="AlphaFoldDB" id="A0A9W9RKN3"/>
<evidence type="ECO:0000259" key="6">
    <source>
        <dbReference type="PROSITE" id="PS50850"/>
    </source>
</evidence>
<evidence type="ECO:0000313" key="8">
    <source>
        <dbReference type="Proteomes" id="UP001148299"/>
    </source>
</evidence>
<feature type="transmembrane region" description="Helical" evidence="5">
    <location>
        <begin position="189"/>
        <end position="211"/>
    </location>
</feature>
<dbReference type="PANTHER" id="PTHR23501">
    <property type="entry name" value="MAJOR FACILITATOR SUPERFAMILY"/>
    <property type="match status" value="1"/>
</dbReference>
<keyword evidence="8" id="KW-1185">Reference proteome</keyword>